<dbReference type="InterPro" id="IPR018838">
    <property type="entry name" value="ZGRF1-like_N"/>
</dbReference>
<dbReference type="AlphaFoldDB" id="A0A976IGG5"/>
<keyword evidence="4" id="KW-1185">Reference proteome</keyword>
<name>A0A976IGG5_BRELC</name>
<comment type="caution">
    <text evidence="3">The sequence shown here is derived from an EMBL/GenBank/DDBJ whole genome shotgun (WGS) entry which is preliminary data.</text>
</comment>
<sequence length="220" mass="24839">MTNLRDFLGSRLEVMYECMYTRHLTQKRKIWQDGFLSLYASRRLVLYADDEGKAGKAIEEAKFGLSDWDRKEEGPFTTSKFLVEIVNETPIASISSMDTQNSNLTEESTNSIKCKTLSKQLACRSEACLDSSFDPEETPCSSTTKFRLPHNRDPSKLGSVGQTRQATHLSSRNAFASKLAPPTESAIVRLDFDRNPTSEWKYIPNAVNRSPDEVLALLEK</sequence>
<accession>A0A976IGG5</accession>
<feature type="domain" description="5'-3' DNA helicase ZGRF1-like N-terminal" evidence="2">
    <location>
        <begin position="16"/>
        <end position="87"/>
    </location>
</feature>
<gene>
    <name evidence="3" type="ORF">CCR75_004423</name>
</gene>
<evidence type="ECO:0000259" key="2">
    <source>
        <dbReference type="Pfam" id="PF10382"/>
    </source>
</evidence>
<dbReference type="GeneID" id="94348180"/>
<feature type="compositionally biased region" description="Polar residues" evidence="1">
    <location>
        <begin position="160"/>
        <end position="174"/>
    </location>
</feature>
<dbReference type="EMBL" id="SHOA02000015">
    <property type="protein sequence ID" value="TDH71503.1"/>
    <property type="molecule type" value="Genomic_DNA"/>
</dbReference>
<protein>
    <recommendedName>
        <fullName evidence="2">5'-3' DNA helicase ZGRF1-like N-terminal domain-containing protein</fullName>
    </recommendedName>
</protein>
<dbReference type="RefSeq" id="XP_067821002.1">
    <property type="nucleotide sequence ID" value="XM_067962509.1"/>
</dbReference>
<feature type="region of interest" description="Disordered" evidence="1">
    <location>
        <begin position="139"/>
        <end position="176"/>
    </location>
</feature>
<dbReference type="OrthoDB" id="6513042at2759"/>
<dbReference type="Pfam" id="PF10382">
    <property type="entry name" value="ZGRF1-like_N"/>
    <property type="match status" value="1"/>
</dbReference>
<organism evidence="3 4">
    <name type="scientific">Bremia lactucae</name>
    <name type="common">Lettuce downy mildew</name>
    <dbReference type="NCBI Taxonomy" id="4779"/>
    <lineage>
        <taxon>Eukaryota</taxon>
        <taxon>Sar</taxon>
        <taxon>Stramenopiles</taxon>
        <taxon>Oomycota</taxon>
        <taxon>Peronosporomycetes</taxon>
        <taxon>Peronosporales</taxon>
        <taxon>Peronosporaceae</taxon>
        <taxon>Bremia</taxon>
    </lineage>
</organism>
<proteinExistence type="predicted"/>
<evidence type="ECO:0000256" key="1">
    <source>
        <dbReference type="SAM" id="MobiDB-lite"/>
    </source>
</evidence>
<reference evidence="3 4" key="1">
    <citation type="journal article" date="2021" name="Genome Biol.">
        <title>AFLAP: assembly-free linkage analysis pipeline using k-mers from genome sequencing data.</title>
        <authorList>
            <person name="Fletcher K."/>
            <person name="Zhang L."/>
            <person name="Gil J."/>
            <person name="Han R."/>
            <person name="Cavanaugh K."/>
            <person name="Michelmore R."/>
        </authorList>
    </citation>
    <scope>NUCLEOTIDE SEQUENCE [LARGE SCALE GENOMIC DNA]</scope>
    <source>
        <strain evidence="3 4">SF5</strain>
    </source>
</reference>
<evidence type="ECO:0000313" key="3">
    <source>
        <dbReference type="EMBL" id="TDH71503.1"/>
    </source>
</evidence>
<dbReference type="Proteomes" id="UP000294530">
    <property type="component" value="Unassembled WGS sequence"/>
</dbReference>
<evidence type="ECO:0000313" key="4">
    <source>
        <dbReference type="Proteomes" id="UP000294530"/>
    </source>
</evidence>
<dbReference type="KEGG" id="blac:94348180"/>